<sequence length="178" mass="20503">MKMKLEQSFYVEPIGLAGGLSLWWSKDIQIKILGHGKHYIDAEIAIKGEPNWIGTFIYGPSYKEQKKEFWELLKKLRNGQGDKWLVIGDSNVVTSQDEKLGGLPFNPNDANNFLTLLIHGVSLICLYLVGHLLGQTKEVLMRPYWRNLIGYYAPPSGIHSFLKRWRCSILRWGQIMLR</sequence>
<keyword evidence="1" id="KW-0472">Membrane</keyword>
<keyword evidence="1" id="KW-1133">Transmembrane helix</keyword>
<evidence type="ECO:0000313" key="3">
    <source>
        <dbReference type="Proteomes" id="UP001396334"/>
    </source>
</evidence>
<dbReference type="SUPFAM" id="SSF56219">
    <property type="entry name" value="DNase I-like"/>
    <property type="match status" value="1"/>
</dbReference>
<reference evidence="2 3" key="1">
    <citation type="journal article" date="2024" name="G3 (Bethesda)">
        <title>Genome assembly of Hibiscus sabdariffa L. provides insights into metabolisms of medicinal natural products.</title>
        <authorList>
            <person name="Kim T."/>
        </authorList>
    </citation>
    <scope>NUCLEOTIDE SEQUENCE [LARGE SCALE GENOMIC DNA]</scope>
    <source>
        <strain evidence="2">TK-2024</strain>
        <tissue evidence="2">Old leaves</tissue>
    </source>
</reference>
<dbReference type="InterPro" id="IPR036691">
    <property type="entry name" value="Endo/exonu/phosph_ase_sf"/>
</dbReference>
<keyword evidence="1" id="KW-0812">Transmembrane</keyword>
<protein>
    <submittedName>
        <fullName evidence="2">Uncharacterized protein</fullName>
    </submittedName>
</protein>
<dbReference type="Proteomes" id="UP001396334">
    <property type="component" value="Unassembled WGS sequence"/>
</dbReference>
<feature type="transmembrane region" description="Helical" evidence="1">
    <location>
        <begin position="113"/>
        <end position="133"/>
    </location>
</feature>
<dbReference type="Gene3D" id="3.60.10.10">
    <property type="entry name" value="Endonuclease/exonuclease/phosphatase"/>
    <property type="match status" value="1"/>
</dbReference>
<accession>A0ABR2QUP1</accession>
<name>A0ABR2QUP1_9ROSI</name>
<evidence type="ECO:0000313" key="2">
    <source>
        <dbReference type="EMBL" id="KAK9004177.1"/>
    </source>
</evidence>
<organism evidence="2 3">
    <name type="scientific">Hibiscus sabdariffa</name>
    <name type="common">roselle</name>
    <dbReference type="NCBI Taxonomy" id="183260"/>
    <lineage>
        <taxon>Eukaryota</taxon>
        <taxon>Viridiplantae</taxon>
        <taxon>Streptophyta</taxon>
        <taxon>Embryophyta</taxon>
        <taxon>Tracheophyta</taxon>
        <taxon>Spermatophyta</taxon>
        <taxon>Magnoliopsida</taxon>
        <taxon>eudicotyledons</taxon>
        <taxon>Gunneridae</taxon>
        <taxon>Pentapetalae</taxon>
        <taxon>rosids</taxon>
        <taxon>malvids</taxon>
        <taxon>Malvales</taxon>
        <taxon>Malvaceae</taxon>
        <taxon>Malvoideae</taxon>
        <taxon>Hibiscus</taxon>
    </lineage>
</organism>
<comment type="caution">
    <text evidence="2">The sequence shown here is derived from an EMBL/GenBank/DDBJ whole genome shotgun (WGS) entry which is preliminary data.</text>
</comment>
<proteinExistence type="predicted"/>
<keyword evidence="3" id="KW-1185">Reference proteome</keyword>
<dbReference type="EMBL" id="JBBPBN010000031">
    <property type="protein sequence ID" value="KAK9004177.1"/>
    <property type="molecule type" value="Genomic_DNA"/>
</dbReference>
<evidence type="ECO:0000256" key="1">
    <source>
        <dbReference type="SAM" id="Phobius"/>
    </source>
</evidence>
<gene>
    <name evidence="2" type="ORF">V6N11_001984</name>
</gene>